<feature type="compositionally biased region" description="Low complexity" evidence="1">
    <location>
        <begin position="56"/>
        <end position="71"/>
    </location>
</feature>
<keyword evidence="3" id="KW-1185">Reference proteome</keyword>
<dbReference type="Proteomes" id="UP000306317">
    <property type="component" value="Unassembled WGS sequence"/>
</dbReference>
<name>A0A4V3UT26_9GAMM</name>
<feature type="region of interest" description="Disordered" evidence="1">
    <location>
        <begin position="52"/>
        <end position="71"/>
    </location>
</feature>
<accession>A0A4V3UT26</accession>
<protein>
    <submittedName>
        <fullName evidence="2">Uncharacterized protein</fullName>
    </submittedName>
</protein>
<evidence type="ECO:0000313" key="2">
    <source>
        <dbReference type="EMBL" id="THD08991.1"/>
    </source>
</evidence>
<dbReference type="EMBL" id="MWIO01000013">
    <property type="protein sequence ID" value="THD08991.1"/>
    <property type="molecule type" value="Genomic_DNA"/>
</dbReference>
<evidence type="ECO:0000313" key="3">
    <source>
        <dbReference type="Proteomes" id="UP000306317"/>
    </source>
</evidence>
<dbReference type="AlphaFoldDB" id="A0A4V3UT26"/>
<reference evidence="2 3" key="1">
    <citation type="submission" date="2017-02" db="EMBL/GenBank/DDBJ databases">
        <title>Whole genome sequencing of Rhodanobacter lindaniclasticus DSM 17932.</title>
        <authorList>
            <person name="Kumar S."/>
            <person name="Patil P."/>
            <person name="Patil P.B."/>
        </authorList>
    </citation>
    <scope>NUCLEOTIDE SEQUENCE [LARGE SCALE GENOMIC DNA]</scope>
    <source>
        <strain evidence="2 3">DSM 17932</strain>
    </source>
</reference>
<evidence type="ECO:0000256" key="1">
    <source>
        <dbReference type="SAM" id="MobiDB-lite"/>
    </source>
</evidence>
<sequence length="107" mass="11740">MEEVIDCTASNSPEELAIHFLLRHAACRMALTGQADEEALLQAMLRIRRDQRRQDVAPARTPAPVEAAPAARVTRDDSCAARFSRAYAAARHRASPADTGWRARDAA</sequence>
<proteinExistence type="predicted"/>
<organism evidence="2 3">
    <name type="scientific">Rhodanobacter lindaniclasticus</name>
    <dbReference type="NCBI Taxonomy" id="75310"/>
    <lineage>
        <taxon>Bacteria</taxon>
        <taxon>Pseudomonadati</taxon>
        <taxon>Pseudomonadota</taxon>
        <taxon>Gammaproteobacteria</taxon>
        <taxon>Lysobacterales</taxon>
        <taxon>Rhodanobacteraceae</taxon>
        <taxon>Rhodanobacter</taxon>
    </lineage>
</organism>
<gene>
    <name evidence="2" type="ORF">B1991_04390</name>
</gene>
<comment type="caution">
    <text evidence="2">The sequence shown here is derived from an EMBL/GenBank/DDBJ whole genome shotgun (WGS) entry which is preliminary data.</text>
</comment>